<accession>D4BHF9</accession>
<dbReference type="HOGENOM" id="CLU_2553107_0_0_6"/>
<reference evidence="1 2" key="1">
    <citation type="submission" date="2010-02" db="EMBL/GenBank/DDBJ databases">
        <authorList>
            <person name="Weinstock G."/>
            <person name="Sodergren E."/>
            <person name="Clifton S."/>
            <person name="Fulton L."/>
            <person name="Fulton B."/>
            <person name="Courtney L."/>
            <person name="Fronick C."/>
            <person name="Harrison M."/>
            <person name="Strong C."/>
            <person name="Farmer C."/>
            <person name="Delahaunty K."/>
            <person name="Markovic C."/>
            <person name="Hall O."/>
            <person name="Minx P."/>
            <person name="Tomlinson C."/>
            <person name="Mitreva M."/>
            <person name="Nelson J."/>
            <person name="Hou S."/>
            <person name="Wollam A."/>
            <person name="Pepin K.H."/>
            <person name="Johnson M."/>
            <person name="Bhonagiri V."/>
            <person name="Zhang X."/>
            <person name="Suruliraj S."/>
            <person name="Warren W."/>
            <person name="Chinwalla A."/>
            <person name="Mardis E.R."/>
            <person name="Wilson R.K."/>
        </authorList>
    </citation>
    <scope>NUCLEOTIDE SEQUENCE [LARGE SCALE GENOMIC DNA]</scope>
    <source>
        <strain evidence="1 2">ATCC 29220</strain>
    </source>
</reference>
<name>D4BHF9_9ENTR</name>
<evidence type="ECO:0000313" key="2">
    <source>
        <dbReference type="Proteomes" id="UP000003880"/>
    </source>
</evidence>
<protein>
    <submittedName>
        <fullName evidence="1">Uncharacterized protein</fullName>
    </submittedName>
</protein>
<sequence>MIYTQYQPHYSPAFHQFRRFFIGVYKKYQLTHIHAQPLYHGKSRRLTFGNIHATTKFRVVSDSQYVRVEKGHYFHQVTYRYKQITGIILLHGN</sequence>
<comment type="caution">
    <text evidence="1">The sequence shown here is derived from an EMBL/GenBank/DDBJ whole genome shotgun (WGS) entry which is preliminary data.</text>
</comment>
<organism evidence="1 2">
    <name type="scientific">Citrobacter youngae ATCC 29220</name>
    <dbReference type="NCBI Taxonomy" id="500640"/>
    <lineage>
        <taxon>Bacteria</taxon>
        <taxon>Pseudomonadati</taxon>
        <taxon>Pseudomonadota</taxon>
        <taxon>Gammaproteobacteria</taxon>
        <taxon>Enterobacterales</taxon>
        <taxon>Enterobacteriaceae</taxon>
        <taxon>Citrobacter</taxon>
        <taxon>Citrobacter freundii complex</taxon>
    </lineage>
</organism>
<dbReference type="Proteomes" id="UP000003880">
    <property type="component" value="Unassembled WGS sequence"/>
</dbReference>
<gene>
    <name evidence="1" type="ORF">CIT292_09972</name>
</gene>
<evidence type="ECO:0000313" key="1">
    <source>
        <dbReference type="EMBL" id="EFE06909.1"/>
    </source>
</evidence>
<dbReference type="EMBL" id="ABWL02000021">
    <property type="protein sequence ID" value="EFE06909.1"/>
    <property type="molecule type" value="Genomic_DNA"/>
</dbReference>
<dbReference type="AlphaFoldDB" id="D4BHF9"/>
<proteinExistence type="predicted"/>